<evidence type="ECO:0000256" key="5">
    <source>
        <dbReference type="ARBA" id="ARBA00022833"/>
    </source>
</evidence>
<evidence type="ECO:0000256" key="1">
    <source>
        <dbReference type="ARBA" id="ARBA00001947"/>
    </source>
</evidence>
<keyword evidence="3" id="KW-0479">Metal-binding</keyword>
<dbReference type="PANTHER" id="PTHR22726:SF1">
    <property type="entry name" value="METALLOENDOPEPTIDASE OMA1, MITOCHONDRIAL"/>
    <property type="match status" value="1"/>
</dbReference>
<evidence type="ECO:0000259" key="7">
    <source>
        <dbReference type="Pfam" id="PF01435"/>
    </source>
</evidence>
<dbReference type="RefSeq" id="WP_145182812.1">
    <property type="nucleotide sequence ID" value="NZ_CP036266.1"/>
</dbReference>
<dbReference type="GO" id="GO:0051603">
    <property type="term" value="P:proteolysis involved in protein catabolic process"/>
    <property type="evidence" value="ECO:0007669"/>
    <property type="project" value="TreeGrafter"/>
</dbReference>
<proteinExistence type="predicted"/>
<dbReference type="InterPro" id="IPR001915">
    <property type="entry name" value="Peptidase_M48"/>
</dbReference>
<dbReference type="EMBL" id="CP036266">
    <property type="protein sequence ID" value="QDT20241.1"/>
    <property type="molecule type" value="Genomic_DNA"/>
</dbReference>
<dbReference type="GO" id="GO:0004222">
    <property type="term" value="F:metalloendopeptidase activity"/>
    <property type="evidence" value="ECO:0007669"/>
    <property type="project" value="InterPro"/>
</dbReference>
<name>A0A517PLK1_9PLAN</name>
<dbReference type="PANTHER" id="PTHR22726">
    <property type="entry name" value="METALLOENDOPEPTIDASE OMA1"/>
    <property type="match status" value="1"/>
</dbReference>
<dbReference type="Gene3D" id="3.30.2010.10">
    <property type="entry name" value="Metalloproteases ('zincins'), catalytic domain"/>
    <property type="match status" value="1"/>
</dbReference>
<dbReference type="Proteomes" id="UP000320421">
    <property type="component" value="Chromosome"/>
</dbReference>
<evidence type="ECO:0000256" key="3">
    <source>
        <dbReference type="ARBA" id="ARBA00022723"/>
    </source>
</evidence>
<organism evidence="8 9">
    <name type="scientific">Gimesia chilikensis</name>
    <dbReference type="NCBI Taxonomy" id="2605989"/>
    <lineage>
        <taxon>Bacteria</taxon>
        <taxon>Pseudomonadati</taxon>
        <taxon>Planctomycetota</taxon>
        <taxon>Planctomycetia</taxon>
        <taxon>Planctomycetales</taxon>
        <taxon>Planctomycetaceae</taxon>
        <taxon>Gimesia</taxon>
    </lineage>
</organism>
<dbReference type="SUPFAM" id="SSF48452">
    <property type="entry name" value="TPR-like"/>
    <property type="match status" value="1"/>
</dbReference>
<keyword evidence="9" id="KW-1185">Reference proteome</keyword>
<dbReference type="AlphaFoldDB" id="A0A517PLK1"/>
<evidence type="ECO:0000256" key="6">
    <source>
        <dbReference type="ARBA" id="ARBA00023049"/>
    </source>
</evidence>
<evidence type="ECO:0000313" key="8">
    <source>
        <dbReference type="EMBL" id="QDT20241.1"/>
    </source>
</evidence>
<keyword evidence="2" id="KW-0645">Protease</keyword>
<dbReference type="Pfam" id="PF01435">
    <property type="entry name" value="Peptidase_M48"/>
    <property type="match status" value="1"/>
</dbReference>
<keyword evidence="4" id="KW-0378">Hydrolase</keyword>
<protein>
    <submittedName>
        <fullName evidence="8">Peptidase family M48</fullName>
    </submittedName>
</protein>
<evidence type="ECO:0000256" key="4">
    <source>
        <dbReference type="ARBA" id="ARBA00022801"/>
    </source>
</evidence>
<feature type="domain" description="Peptidase M48" evidence="7">
    <location>
        <begin position="37"/>
        <end position="180"/>
    </location>
</feature>
<dbReference type="Gene3D" id="1.25.40.10">
    <property type="entry name" value="Tetratricopeptide repeat domain"/>
    <property type="match status" value="1"/>
</dbReference>
<dbReference type="InterPro" id="IPR011990">
    <property type="entry name" value="TPR-like_helical_dom_sf"/>
</dbReference>
<sequence length="637" mass="71828">MINLRKTLFYMLFLGMFIGTLPERSFGEITDKHREVVDRVTKRLLAVMEQPEGWKVWPPKVTVIDPGFANAFAGFRTEDGVEVPFIEVTVDTIEKIAKFDEETLAFTIGHELGHLYYRHSHKKIEFFQKFGNDLQMVRLATDREKELEADLFGMQLAFKAGYTRRGLVSDLNGWRGSGPPYCRFEGLKLNHPSWEDRAGYLFDDERTKAMWQSLSSFQTGVMFLQNQHYPHAEICFRNVTEDFPECYEAWANLGYALLMQYCDGLDEKDLRNFDVGHLVVGGFYRRPDSLEPAVRGVDEKLWFEAVGAFREALRLKERLQLKDPFLMVKANLAVAYLIHPGGKDVGQAERWFDEVFTALKDEQLAKTLDPLVHASILINSGSARGFSPELMTSTLQLLAKAKTVRGNGEAVKAMESALRFNQARTLTANTETEKQETALKLFEEYLNGMTAASSWWPIAYDDYVVLAKAAGVKPKAKSEFRKPGIKDWRPVTAVKLADGKVIGLSQSLKQLIDDLGPADVEIPVVEGTNLKYYKYTDLGITVLATREVLAVILDGKAAPAITVRRPGLGGESIKVSLGMPSAEIKKQFGDDWDVELAHLFDVKEYHQLYRDLGLAVQYDNGVVKELVVAVVPVNESR</sequence>
<dbReference type="GO" id="GO:0016020">
    <property type="term" value="C:membrane"/>
    <property type="evidence" value="ECO:0007669"/>
    <property type="project" value="TreeGrafter"/>
</dbReference>
<comment type="cofactor">
    <cofactor evidence="1">
        <name>Zn(2+)</name>
        <dbReference type="ChEBI" id="CHEBI:29105"/>
    </cofactor>
</comment>
<keyword evidence="5" id="KW-0862">Zinc</keyword>
<keyword evidence="6" id="KW-0482">Metalloprotease</keyword>
<dbReference type="InterPro" id="IPR051156">
    <property type="entry name" value="Mito/Outer_Membr_Metalloprot"/>
</dbReference>
<dbReference type="OrthoDB" id="7338723at2"/>
<accession>A0A517PLK1</accession>
<evidence type="ECO:0000256" key="2">
    <source>
        <dbReference type="ARBA" id="ARBA00022670"/>
    </source>
</evidence>
<dbReference type="GO" id="GO:0046872">
    <property type="term" value="F:metal ion binding"/>
    <property type="evidence" value="ECO:0007669"/>
    <property type="project" value="UniProtKB-KW"/>
</dbReference>
<evidence type="ECO:0000313" key="9">
    <source>
        <dbReference type="Proteomes" id="UP000320421"/>
    </source>
</evidence>
<gene>
    <name evidence="8" type="ORF">HG66A1_20260</name>
</gene>
<reference evidence="8 9" key="1">
    <citation type="submission" date="2019-02" db="EMBL/GenBank/DDBJ databases">
        <title>Deep-cultivation of Planctomycetes and their phenomic and genomic characterization uncovers novel biology.</title>
        <authorList>
            <person name="Wiegand S."/>
            <person name="Jogler M."/>
            <person name="Boedeker C."/>
            <person name="Pinto D."/>
            <person name="Vollmers J."/>
            <person name="Rivas-Marin E."/>
            <person name="Kohn T."/>
            <person name="Peeters S.H."/>
            <person name="Heuer A."/>
            <person name="Rast P."/>
            <person name="Oberbeckmann S."/>
            <person name="Bunk B."/>
            <person name="Jeske O."/>
            <person name="Meyerdierks A."/>
            <person name="Storesund J.E."/>
            <person name="Kallscheuer N."/>
            <person name="Luecker S."/>
            <person name="Lage O.M."/>
            <person name="Pohl T."/>
            <person name="Merkel B.J."/>
            <person name="Hornburger P."/>
            <person name="Mueller R.-W."/>
            <person name="Bruemmer F."/>
            <person name="Labrenz M."/>
            <person name="Spormann A.M."/>
            <person name="Op den Camp H."/>
            <person name="Overmann J."/>
            <person name="Amann R."/>
            <person name="Jetten M.S.M."/>
            <person name="Mascher T."/>
            <person name="Medema M.H."/>
            <person name="Devos D.P."/>
            <person name="Kaster A.-K."/>
            <person name="Ovreas L."/>
            <person name="Rohde M."/>
            <person name="Galperin M.Y."/>
            <person name="Jogler C."/>
        </authorList>
    </citation>
    <scope>NUCLEOTIDE SEQUENCE [LARGE SCALE GENOMIC DNA]</scope>
    <source>
        <strain evidence="8 9">HG66A1</strain>
    </source>
</reference>